<evidence type="ECO:0000313" key="1">
    <source>
        <dbReference type="EMBL" id="CAG8461324.1"/>
    </source>
</evidence>
<organism evidence="1 2">
    <name type="scientific">Dentiscutata heterogama</name>
    <dbReference type="NCBI Taxonomy" id="1316150"/>
    <lineage>
        <taxon>Eukaryota</taxon>
        <taxon>Fungi</taxon>
        <taxon>Fungi incertae sedis</taxon>
        <taxon>Mucoromycota</taxon>
        <taxon>Glomeromycotina</taxon>
        <taxon>Glomeromycetes</taxon>
        <taxon>Diversisporales</taxon>
        <taxon>Gigasporaceae</taxon>
        <taxon>Dentiscutata</taxon>
    </lineage>
</organism>
<dbReference type="EMBL" id="CAJVPU010000759">
    <property type="protein sequence ID" value="CAG8461324.1"/>
    <property type="molecule type" value="Genomic_DNA"/>
</dbReference>
<proteinExistence type="predicted"/>
<gene>
    <name evidence="1" type="ORF">DHETER_LOCUS1296</name>
</gene>
<sequence>METFTYNDDYHSNEVEVEETFSDTGDSNEVYRDNYHPNEIEETFTDMNNADEAHNDHPNELGVENIPADMDDADEVEIYTEKGWGALSRLSLPHIPRTVFQE</sequence>
<comment type="caution">
    <text evidence="1">The sequence shown here is derived from an EMBL/GenBank/DDBJ whole genome shotgun (WGS) entry which is preliminary data.</text>
</comment>
<protein>
    <submittedName>
        <fullName evidence="1">4207_t:CDS:1</fullName>
    </submittedName>
</protein>
<dbReference type="Proteomes" id="UP000789702">
    <property type="component" value="Unassembled WGS sequence"/>
</dbReference>
<reference evidence="1" key="1">
    <citation type="submission" date="2021-06" db="EMBL/GenBank/DDBJ databases">
        <authorList>
            <person name="Kallberg Y."/>
            <person name="Tangrot J."/>
            <person name="Rosling A."/>
        </authorList>
    </citation>
    <scope>NUCLEOTIDE SEQUENCE</scope>
    <source>
        <strain evidence="1">IL203A</strain>
    </source>
</reference>
<keyword evidence="2" id="KW-1185">Reference proteome</keyword>
<evidence type="ECO:0000313" key="2">
    <source>
        <dbReference type="Proteomes" id="UP000789702"/>
    </source>
</evidence>
<name>A0ACA9KA77_9GLOM</name>
<accession>A0ACA9KA77</accession>